<dbReference type="PROSITE" id="PS50172">
    <property type="entry name" value="BRCT"/>
    <property type="match status" value="1"/>
</dbReference>
<gene>
    <name evidence="2" type="ORF">DEM34_17775</name>
</gene>
<comment type="caution">
    <text evidence="2">The sequence shown here is derived from an EMBL/GenBank/DDBJ whole genome shotgun (WGS) entry which is preliminary data.</text>
</comment>
<dbReference type="AlphaFoldDB" id="A0A2U2MWF6"/>
<organism evidence="2 3">
    <name type="scientific">Sediminicurvatus halobius</name>
    <dbReference type="NCBI Taxonomy" id="2182432"/>
    <lineage>
        <taxon>Bacteria</taxon>
        <taxon>Pseudomonadati</taxon>
        <taxon>Pseudomonadota</taxon>
        <taxon>Gammaproteobacteria</taxon>
        <taxon>Chromatiales</taxon>
        <taxon>Ectothiorhodospiraceae</taxon>
        <taxon>Sediminicurvatus</taxon>
    </lineage>
</organism>
<dbReference type="EMBL" id="QFFI01000045">
    <property type="protein sequence ID" value="PWG61189.1"/>
    <property type="molecule type" value="Genomic_DNA"/>
</dbReference>
<sequence>MSSPMAASLTRSVTIYRRHSREFWAGGFDEGVASGLSTRAAAQAEREIMFEGRAFCFTGKFLFGPRQRCEEAVMRLGATPIPRVTKQLDYLVIGGLASRDWAHTSHGRKIEKAIDLREKGHQVILLEERDWAVHIDA</sequence>
<protein>
    <recommendedName>
        <fullName evidence="1">BRCT domain-containing protein</fullName>
    </recommendedName>
</protein>
<dbReference type="Gene3D" id="3.40.50.10190">
    <property type="entry name" value="BRCT domain"/>
    <property type="match status" value="1"/>
</dbReference>
<dbReference type="Proteomes" id="UP000245474">
    <property type="component" value="Unassembled WGS sequence"/>
</dbReference>
<dbReference type="InterPro" id="IPR036420">
    <property type="entry name" value="BRCT_dom_sf"/>
</dbReference>
<accession>A0A2U2MWF6</accession>
<keyword evidence="3" id="KW-1185">Reference proteome</keyword>
<dbReference type="InterPro" id="IPR001357">
    <property type="entry name" value="BRCT_dom"/>
</dbReference>
<evidence type="ECO:0000313" key="2">
    <source>
        <dbReference type="EMBL" id="PWG61189.1"/>
    </source>
</evidence>
<proteinExistence type="predicted"/>
<feature type="domain" description="BRCT" evidence="1">
    <location>
        <begin position="45"/>
        <end position="131"/>
    </location>
</feature>
<reference evidence="2 3" key="1">
    <citation type="submission" date="2018-05" db="EMBL/GenBank/DDBJ databases">
        <title>Spiribacter halobius sp. nov., a moderately halophilic bacterium isolated from marine solar saltern.</title>
        <authorList>
            <person name="Zheng W.-S."/>
            <person name="Lu D.-C."/>
            <person name="Du Z.-J."/>
        </authorList>
    </citation>
    <scope>NUCLEOTIDE SEQUENCE [LARGE SCALE GENOMIC DNA]</scope>
    <source>
        <strain evidence="2 3">E85</strain>
    </source>
</reference>
<evidence type="ECO:0000313" key="3">
    <source>
        <dbReference type="Proteomes" id="UP000245474"/>
    </source>
</evidence>
<dbReference type="CDD" id="cd17748">
    <property type="entry name" value="BRCT_DNA_ligase_like"/>
    <property type="match status" value="1"/>
</dbReference>
<dbReference type="SUPFAM" id="SSF52113">
    <property type="entry name" value="BRCT domain"/>
    <property type="match status" value="1"/>
</dbReference>
<name>A0A2U2MWF6_9GAMM</name>
<evidence type="ECO:0000259" key="1">
    <source>
        <dbReference type="PROSITE" id="PS50172"/>
    </source>
</evidence>